<feature type="transmembrane region" description="Helical" evidence="16">
    <location>
        <begin position="301"/>
        <end position="323"/>
    </location>
</feature>
<evidence type="ECO:0000256" key="10">
    <source>
        <dbReference type="ARBA" id="ARBA00022958"/>
    </source>
</evidence>
<dbReference type="FunFam" id="1.20.1530.20:FF:000003">
    <property type="entry name" value="Cation/H(+) antiporter 15"/>
    <property type="match status" value="1"/>
</dbReference>
<feature type="transmembrane region" description="Helical" evidence="16">
    <location>
        <begin position="547"/>
        <end position="569"/>
    </location>
</feature>
<keyword evidence="21" id="KW-1185">Reference proteome</keyword>
<dbReference type="GO" id="GO:0006885">
    <property type="term" value="P:regulation of pH"/>
    <property type="evidence" value="ECO:0000318"/>
    <property type="project" value="GO_Central"/>
</dbReference>
<comment type="similarity">
    <text evidence="14">Belongs to the monovalent cation:proton antiporter 2 (CPA2) transporter (TC 2.A.37) family. CHX (TC 2.A.37.4) subfamily.</text>
</comment>
<evidence type="ECO:0000256" key="14">
    <source>
        <dbReference type="ARBA" id="ARBA00038341"/>
    </source>
</evidence>
<dbReference type="EMBL" id="AP014957">
    <property type="protein sequence ID" value="BAS74932.1"/>
    <property type="molecule type" value="Genomic_DNA"/>
</dbReference>
<dbReference type="GO" id="GO:0016020">
    <property type="term" value="C:membrane"/>
    <property type="evidence" value="ECO:0007669"/>
    <property type="project" value="UniProtKB-SubCell"/>
</dbReference>
<feature type="domain" description="Cation/H(+) antiporter C-terminal" evidence="19">
    <location>
        <begin position="767"/>
        <end position="936"/>
    </location>
</feature>
<keyword evidence="5" id="KW-0050">Antiport</keyword>
<evidence type="ECO:0000256" key="1">
    <source>
        <dbReference type="ARBA" id="ARBA00003198"/>
    </source>
</evidence>
<dbReference type="Gene3D" id="3.40.50.12370">
    <property type="match status" value="1"/>
</dbReference>
<evidence type="ECO:0000256" key="5">
    <source>
        <dbReference type="ARBA" id="ARBA00022449"/>
    </source>
</evidence>
<reference evidence="20 21" key="2">
    <citation type="journal article" date="2013" name="Plant Cell Physiol.">
        <title>Rice Annotation Project Database (RAP-DB): an integrative and interactive database for rice genomics.</title>
        <authorList>
            <person name="Sakai H."/>
            <person name="Lee S.S."/>
            <person name="Tanaka T."/>
            <person name="Numa H."/>
            <person name="Kim J."/>
            <person name="Kawahara Y."/>
            <person name="Wakimoto H."/>
            <person name="Yang C.C."/>
            <person name="Iwamoto M."/>
            <person name="Abe T."/>
            <person name="Yamada Y."/>
            <person name="Muto A."/>
            <person name="Inokuchi H."/>
            <person name="Ikemura T."/>
            <person name="Matsumoto T."/>
            <person name="Sasaki T."/>
            <person name="Itoh T."/>
        </authorList>
    </citation>
    <scope>NUCLEOTIDE SEQUENCE [LARGE SCALE GENOMIC DNA]</scope>
    <source>
        <strain evidence="21">cv. Nipponbare</strain>
    </source>
</reference>
<dbReference type="PaxDb" id="39947-A0A0P0V9Q3"/>
<dbReference type="Pfam" id="PF23256">
    <property type="entry name" value="CHX17_2nd"/>
    <property type="match status" value="1"/>
</dbReference>
<keyword evidence="12" id="KW-0406">Ion transport</keyword>
<feature type="compositionally biased region" description="Basic and acidic residues" evidence="15">
    <location>
        <begin position="52"/>
        <end position="63"/>
    </location>
</feature>
<keyword evidence="13 16" id="KW-0472">Membrane</keyword>
<feature type="region of interest" description="Disordered" evidence="15">
    <location>
        <begin position="29"/>
        <end position="65"/>
    </location>
</feature>
<dbReference type="Pfam" id="PF00999">
    <property type="entry name" value="Na_H_Exchanger"/>
    <property type="match status" value="1"/>
</dbReference>
<dbReference type="Gramene" id="Os01t0817400-00">
    <property type="protein sequence ID" value="Os01t0817400-00"/>
    <property type="gene ID" value="Os01g0817400"/>
</dbReference>
<keyword evidence="10" id="KW-0630">Potassium</keyword>
<dbReference type="InterPro" id="IPR057290">
    <property type="entry name" value="CHX17_C"/>
</dbReference>
<evidence type="ECO:0000256" key="7">
    <source>
        <dbReference type="ARBA" id="ARBA00022640"/>
    </source>
</evidence>
<comment type="subcellular location">
    <subcellularLocation>
        <location evidence="3">Membrane</location>
        <topology evidence="3">Multi-pass membrane protein</topology>
    </subcellularLocation>
    <subcellularLocation>
        <location evidence="2">Plastid</location>
        <location evidence="2">Chloroplast envelope</location>
    </subcellularLocation>
</comment>
<proteinExistence type="inferred from homology"/>
<evidence type="ECO:0000256" key="2">
    <source>
        <dbReference type="ARBA" id="ARBA00004119"/>
    </source>
</evidence>
<evidence type="ECO:0000256" key="9">
    <source>
        <dbReference type="ARBA" id="ARBA00022946"/>
    </source>
</evidence>
<organism evidence="20 21">
    <name type="scientific">Oryza sativa subsp. japonica</name>
    <name type="common">Rice</name>
    <dbReference type="NCBI Taxonomy" id="39947"/>
    <lineage>
        <taxon>Eukaryota</taxon>
        <taxon>Viridiplantae</taxon>
        <taxon>Streptophyta</taxon>
        <taxon>Embryophyta</taxon>
        <taxon>Tracheophyta</taxon>
        <taxon>Spermatophyta</taxon>
        <taxon>Magnoliopsida</taxon>
        <taxon>Liliopsida</taxon>
        <taxon>Poales</taxon>
        <taxon>Poaceae</taxon>
        <taxon>BOP clade</taxon>
        <taxon>Oryzoideae</taxon>
        <taxon>Oryzeae</taxon>
        <taxon>Oryzinae</taxon>
        <taxon>Oryza</taxon>
        <taxon>Oryza sativa</taxon>
    </lineage>
</organism>
<dbReference type="GO" id="GO:0009941">
    <property type="term" value="C:chloroplast envelope"/>
    <property type="evidence" value="ECO:0007669"/>
    <property type="project" value="UniProtKB-SubCell"/>
</dbReference>
<evidence type="ECO:0000256" key="13">
    <source>
        <dbReference type="ARBA" id="ARBA00023136"/>
    </source>
</evidence>
<dbReference type="InterPro" id="IPR038770">
    <property type="entry name" value="Na+/solute_symporter_sf"/>
</dbReference>
<gene>
    <name evidence="20" type="ordered locus">Os01g0817400</name>
    <name evidence="20" type="ORF">OSNPB_010817400</name>
</gene>
<accession>A0A0P0V9Q3</accession>
<dbReference type="InterPro" id="IPR050794">
    <property type="entry name" value="CPA2_transporter"/>
</dbReference>
<evidence type="ECO:0000256" key="3">
    <source>
        <dbReference type="ARBA" id="ARBA00004141"/>
    </source>
</evidence>
<dbReference type="KEGG" id="osa:4327491"/>
<evidence type="ECO:0000259" key="19">
    <source>
        <dbReference type="Pfam" id="PF23259"/>
    </source>
</evidence>
<evidence type="ECO:0000313" key="20">
    <source>
        <dbReference type="EMBL" id="BAS74932.1"/>
    </source>
</evidence>
<dbReference type="eggNOG" id="KOG1650">
    <property type="taxonomic scope" value="Eukaryota"/>
</dbReference>
<feature type="transmembrane region" description="Helical" evidence="16">
    <location>
        <begin position="516"/>
        <end position="535"/>
    </location>
</feature>
<dbReference type="InterPro" id="IPR057291">
    <property type="entry name" value="CHX17_2nd"/>
</dbReference>
<evidence type="ECO:0000256" key="4">
    <source>
        <dbReference type="ARBA" id="ARBA00022448"/>
    </source>
</evidence>
<dbReference type="GO" id="GO:0015297">
    <property type="term" value="F:antiporter activity"/>
    <property type="evidence" value="ECO:0007669"/>
    <property type="project" value="UniProtKB-KW"/>
</dbReference>
<evidence type="ECO:0000313" key="21">
    <source>
        <dbReference type="Proteomes" id="UP000059680"/>
    </source>
</evidence>
<dbReference type="GO" id="GO:0006813">
    <property type="term" value="P:potassium ion transport"/>
    <property type="evidence" value="ECO:0007669"/>
    <property type="project" value="UniProtKB-KW"/>
</dbReference>
<dbReference type="FunCoup" id="A0A0P0V9Q3">
    <property type="interactions" value="217"/>
</dbReference>
<keyword evidence="4" id="KW-0813">Transport</keyword>
<evidence type="ECO:0000256" key="11">
    <source>
        <dbReference type="ARBA" id="ARBA00022989"/>
    </source>
</evidence>
<dbReference type="OrthoDB" id="2687058at2759"/>
<feature type="transmembrane region" description="Helical" evidence="16">
    <location>
        <begin position="173"/>
        <end position="194"/>
    </location>
</feature>
<evidence type="ECO:0000256" key="15">
    <source>
        <dbReference type="SAM" id="MobiDB-lite"/>
    </source>
</evidence>
<dbReference type="Pfam" id="PF23259">
    <property type="entry name" value="CHX17_C"/>
    <property type="match status" value="1"/>
</dbReference>
<dbReference type="OMA" id="QVKVERW"/>
<evidence type="ECO:0000259" key="17">
    <source>
        <dbReference type="Pfam" id="PF00999"/>
    </source>
</evidence>
<sequence length="991" mass="107590">MHAWYGPCTERVGCMGQNITRDLGFKCNFRPQRAPRNADMKNRRPSTTPKSPGDRPRKQHDVEIDPPSDLFLPPFGPSLDLVATTTISPETNTGKTQSRGAGEGPPCVRADVPCAKMASTVPALIADDLPTNVTSQITDAARPKTTSSVVCYSPMMITTNGIWQGVNPLEFSLPLFILQVAVIVVTTRLLVVLLKPFRQPRVIAEILAGVVLGPSVMGQVEVWATMVFPQRSLLTLETVAHLGLLYFLFLVGLEMDLDVIRRSGKKALFVAVAGMALPFCIGIATSFIFRHQVSRNVHQTSFLLFLGVALSVTAFPVLARILAEIKLLNTELGRIAMSAAIVNDMCAWILLALAIAISEVNSTALSSLWVLLAGVLFVLFCFYVVRPGMWWLIRRIPEGEVVSDMQVSLILTGVMLAGVCTDAIGIHSVFGAFVYGLVIPGGQLGVALIEKLEDFVTGLLLPLFFAISGLRTNISKIRDPITVGLLVLVFTMASFAKIMGTIIIAALYTMPFREGIALGFLMNTRGLVEMIVLNIGRDKEVLDDESFAVMVLVSVAMTTLVTPVVTGVYRPSRRLVGYKRRNLQRIRHDSELRMLICVHTTRNVPSVLSLLELSNPTKRSPIFIYALHLVELTGRASNMLAAAAASASKQNRSSSSSTLPPVTEHIFNAFENYERHTGGISIQTLAAVSPYQTMHDDVSVLAEDKHVSLIVVPFHKQQTVDGAMEPINPSIRGFNESLLSTSPCSVAILVDRGLSAAAARMAALHRVALFFFGGPDDREALAYAWRMVEHPGVALTVVRFVPPDYRVRSYSNTNYRSVASDADPRSIGIDTEGKTELQMDEEYLGDFRTRNIGNDAISYSDKVVANSEETVSAIRNMDDSLHELYIVGRRPGEAGSPMTASLEDWMECPELGPIGDMLVSSDFSMSVSVLVVQQYVVAAAAPAPATTAPAGNADPVRQYVSNANQRPSAAYRTSAASTANSRWSGGGTVGF</sequence>
<feature type="transmembrane region" description="Helical" evidence="16">
    <location>
        <begin position="406"/>
        <end position="435"/>
    </location>
</feature>
<feature type="transmembrane region" description="Helical" evidence="16">
    <location>
        <begin position="335"/>
        <end position="358"/>
    </location>
</feature>
<feature type="transmembrane region" description="Helical" evidence="16">
    <location>
        <begin position="364"/>
        <end position="385"/>
    </location>
</feature>
<dbReference type="GO" id="GO:0012505">
    <property type="term" value="C:endomembrane system"/>
    <property type="evidence" value="ECO:0000318"/>
    <property type="project" value="GO_Central"/>
</dbReference>
<feature type="transmembrane region" description="Helical" evidence="16">
    <location>
        <begin position="206"/>
        <end position="226"/>
    </location>
</feature>
<dbReference type="Gene3D" id="1.20.1530.20">
    <property type="match status" value="1"/>
</dbReference>
<feature type="transmembrane region" description="Helical" evidence="16">
    <location>
        <begin position="455"/>
        <end position="474"/>
    </location>
</feature>
<keyword evidence="7" id="KW-0934">Plastid</keyword>
<feature type="transmembrane region" description="Helical" evidence="16">
    <location>
        <begin position="267"/>
        <end position="289"/>
    </location>
</feature>
<evidence type="ECO:0000256" key="16">
    <source>
        <dbReference type="SAM" id="Phobius"/>
    </source>
</evidence>
<feature type="transmembrane region" description="Helical" evidence="16">
    <location>
        <begin position="486"/>
        <end position="510"/>
    </location>
</feature>
<dbReference type="AlphaFoldDB" id="A0A0P0V9Q3"/>
<dbReference type="GO" id="GO:1902600">
    <property type="term" value="P:proton transmembrane transport"/>
    <property type="evidence" value="ECO:0007669"/>
    <property type="project" value="InterPro"/>
</dbReference>
<feature type="transmembrane region" description="Helical" evidence="16">
    <location>
        <begin position="238"/>
        <end position="255"/>
    </location>
</feature>
<dbReference type="InParanoid" id="A0A0P0V9Q3"/>
<feature type="compositionally biased region" description="Low complexity" evidence="15">
    <location>
        <begin position="971"/>
        <end position="983"/>
    </location>
</feature>
<keyword evidence="11 16" id="KW-1133">Transmembrane helix</keyword>
<dbReference type="PANTHER" id="PTHR32468">
    <property type="entry name" value="CATION/H + ANTIPORTER"/>
    <property type="match status" value="1"/>
</dbReference>
<keyword evidence="9" id="KW-0809">Transit peptide</keyword>
<dbReference type="InterPro" id="IPR006153">
    <property type="entry name" value="Cation/H_exchanger_TM"/>
</dbReference>
<dbReference type="PANTHER" id="PTHR32468:SF63">
    <property type="entry name" value="OS01G0817400 PROTEIN"/>
    <property type="match status" value="1"/>
</dbReference>
<reference evidence="20 21" key="3">
    <citation type="journal article" date="2013" name="Rice">
        <title>Improvement of the Oryza sativa Nipponbare reference genome using next generation sequence and optical map data.</title>
        <authorList>
            <person name="Kawahara Y."/>
            <person name="de la Bastide M."/>
            <person name="Hamilton J.P."/>
            <person name="Kanamori H."/>
            <person name="McCombie W.R."/>
            <person name="Ouyang S."/>
            <person name="Schwartz D.C."/>
            <person name="Tanaka T."/>
            <person name="Wu J."/>
            <person name="Zhou S."/>
            <person name="Childs K.L."/>
            <person name="Davidson R.M."/>
            <person name="Lin H."/>
            <person name="Quesada-Ocampo L."/>
            <person name="Vaillancourt B."/>
            <person name="Sakai H."/>
            <person name="Lee S.S."/>
            <person name="Kim J."/>
            <person name="Numa H."/>
            <person name="Itoh T."/>
            <person name="Buell C.R."/>
            <person name="Matsumoto T."/>
        </authorList>
    </citation>
    <scope>NUCLEOTIDE SEQUENCE [LARGE SCALE GENOMIC DNA]</scope>
    <source>
        <strain evidence="21">cv. Nipponbare</strain>
    </source>
</reference>
<dbReference type="GO" id="GO:0098662">
    <property type="term" value="P:inorganic cation transmembrane transport"/>
    <property type="evidence" value="ECO:0000318"/>
    <property type="project" value="GO_Central"/>
</dbReference>
<evidence type="ECO:0000259" key="18">
    <source>
        <dbReference type="Pfam" id="PF23256"/>
    </source>
</evidence>
<dbReference type="SMR" id="A0A0P0V9Q3"/>
<evidence type="ECO:0000256" key="12">
    <source>
        <dbReference type="ARBA" id="ARBA00023065"/>
    </source>
</evidence>
<comment type="function">
    <text evidence="1">May function as sodium-coupled metabolite transporter across the chloroplast envelope.</text>
</comment>
<feature type="domain" description="Cation/H+ exchanger transmembrane" evidence="17">
    <location>
        <begin position="187"/>
        <end position="566"/>
    </location>
</feature>
<keyword evidence="8 16" id="KW-0812">Transmembrane</keyword>
<feature type="domain" description="Cation/H(+) antiporter central" evidence="18">
    <location>
        <begin position="622"/>
        <end position="759"/>
    </location>
</feature>
<protein>
    <submittedName>
        <fullName evidence="20">Os01g0817400 protein</fullName>
    </submittedName>
</protein>
<evidence type="ECO:0000256" key="6">
    <source>
        <dbReference type="ARBA" id="ARBA00022538"/>
    </source>
</evidence>
<feature type="region of interest" description="Disordered" evidence="15">
    <location>
        <begin position="971"/>
        <end position="991"/>
    </location>
</feature>
<reference evidence="21" key="1">
    <citation type="journal article" date="2005" name="Nature">
        <title>The map-based sequence of the rice genome.</title>
        <authorList>
            <consortium name="International rice genome sequencing project (IRGSP)"/>
            <person name="Matsumoto T."/>
            <person name="Wu J."/>
            <person name="Kanamori H."/>
            <person name="Katayose Y."/>
            <person name="Fujisawa M."/>
            <person name="Namiki N."/>
            <person name="Mizuno H."/>
            <person name="Yamamoto K."/>
            <person name="Antonio B.A."/>
            <person name="Baba T."/>
            <person name="Sakata K."/>
            <person name="Nagamura Y."/>
            <person name="Aoki H."/>
            <person name="Arikawa K."/>
            <person name="Arita K."/>
            <person name="Bito T."/>
            <person name="Chiden Y."/>
            <person name="Fujitsuka N."/>
            <person name="Fukunaka R."/>
            <person name="Hamada M."/>
            <person name="Harada C."/>
            <person name="Hayashi A."/>
            <person name="Hijishita S."/>
            <person name="Honda M."/>
            <person name="Hosokawa S."/>
            <person name="Ichikawa Y."/>
            <person name="Idonuma A."/>
            <person name="Iijima M."/>
            <person name="Ikeda M."/>
            <person name="Ikeno M."/>
            <person name="Ito K."/>
            <person name="Ito S."/>
            <person name="Ito T."/>
            <person name="Ito Y."/>
            <person name="Ito Y."/>
            <person name="Iwabuchi A."/>
            <person name="Kamiya K."/>
            <person name="Karasawa W."/>
            <person name="Kurita K."/>
            <person name="Katagiri S."/>
            <person name="Kikuta A."/>
            <person name="Kobayashi H."/>
            <person name="Kobayashi N."/>
            <person name="Machita K."/>
            <person name="Maehara T."/>
            <person name="Masukawa M."/>
            <person name="Mizubayashi T."/>
            <person name="Mukai Y."/>
            <person name="Nagasaki H."/>
            <person name="Nagata Y."/>
            <person name="Naito S."/>
            <person name="Nakashima M."/>
            <person name="Nakama Y."/>
            <person name="Nakamichi Y."/>
            <person name="Nakamura M."/>
            <person name="Meguro A."/>
            <person name="Negishi M."/>
            <person name="Ohta I."/>
            <person name="Ohta T."/>
            <person name="Okamoto M."/>
            <person name="Ono N."/>
            <person name="Saji S."/>
            <person name="Sakaguchi M."/>
            <person name="Sakai K."/>
            <person name="Shibata M."/>
            <person name="Shimokawa T."/>
            <person name="Song J."/>
            <person name="Takazaki Y."/>
            <person name="Terasawa K."/>
            <person name="Tsugane M."/>
            <person name="Tsuji K."/>
            <person name="Ueda S."/>
            <person name="Waki K."/>
            <person name="Yamagata H."/>
            <person name="Yamamoto M."/>
            <person name="Yamamoto S."/>
            <person name="Yamane H."/>
            <person name="Yoshiki S."/>
            <person name="Yoshihara R."/>
            <person name="Yukawa K."/>
            <person name="Zhong H."/>
            <person name="Yano M."/>
            <person name="Yuan Q."/>
            <person name="Ouyang S."/>
            <person name="Liu J."/>
            <person name="Jones K.M."/>
            <person name="Gansberger K."/>
            <person name="Moffat K."/>
            <person name="Hill J."/>
            <person name="Bera J."/>
            <person name="Fadrosh D."/>
            <person name="Jin S."/>
            <person name="Johri S."/>
            <person name="Kim M."/>
            <person name="Overton L."/>
            <person name="Reardon M."/>
            <person name="Tsitrin T."/>
            <person name="Vuong H."/>
            <person name="Weaver B."/>
            <person name="Ciecko A."/>
            <person name="Tallon L."/>
            <person name="Jackson J."/>
            <person name="Pai G."/>
            <person name="Aken S.V."/>
            <person name="Utterback T."/>
            <person name="Reidmuller S."/>
            <person name="Feldblyum T."/>
            <person name="Hsiao J."/>
            <person name="Zismann V."/>
            <person name="Iobst S."/>
            <person name="de Vazeille A.R."/>
            <person name="Buell C.R."/>
            <person name="Ying K."/>
            <person name="Li Y."/>
            <person name="Lu T."/>
            <person name="Huang Y."/>
            <person name="Zhao Q."/>
            <person name="Feng Q."/>
            <person name="Zhang L."/>
            <person name="Zhu J."/>
            <person name="Weng Q."/>
            <person name="Mu J."/>
            <person name="Lu Y."/>
            <person name="Fan D."/>
            <person name="Liu Y."/>
            <person name="Guan J."/>
            <person name="Zhang Y."/>
            <person name="Yu S."/>
            <person name="Liu X."/>
            <person name="Zhang Y."/>
            <person name="Hong G."/>
            <person name="Han B."/>
            <person name="Choisne N."/>
            <person name="Demange N."/>
            <person name="Orjeda G."/>
            <person name="Samain S."/>
            <person name="Cattolico L."/>
            <person name="Pelletier E."/>
            <person name="Couloux A."/>
            <person name="Segurens B."/>
            <person name="Wincker P."/>
            <person name="D'Hont A."/>
            <person name="Scarpelli C."/>
            <person name="Weissenbach J."/>
            <person name="Salanoubat M."/>
            <person name="Quetier F."/>
            <person name="Yu Y."/>
            <person name="Kim H.R."/>
            <person name="Rambo T."/>
            <person name="Currie J."/>
            <person name="Collura K."/>
            <person name="Luo M."/>
            <person name="Yang T."/>
            <person name="Ammiraju J.S.S."/>
            <person name="Engler F."/>
            <person name="Soderlund C."/>
            <person name="Wing R.A."/>
            <person name="Palmer L.E."/>
            <person name="de la Bastide M."/>
            <person name="Spiegel L."/>
            <person name="Nascimento L."/>
            <person name="Zutavern T."/>
            <person name="O'Shaughnessy A."/>
            <person name="Dike S."/>
            <person name="Dedhia N."/>
            <person name="Preston R."/>
            <person name="Balija V."/>
            <person name="McCombie W.R."/>
            <person name="Chow T."/>
            <person name="Chen H."/>
            <person name="Chung M."/>
            <person name="Chen C."/>
            <person name="Shaw J."/>
            <person name="Wu H."/>
            <person name="Hsiao K."/>
            <person name="Chao Y."/>
            <person name="Chu M."/>
            <person name="Cheng C."/>
            <person name="Hour A."/>
            <person name="Lee P."/>
            <person name="Lin S."/>
            <person name="Lin Y."/>
            <person name="Liou J."/>
            <person name="Liu S."/>
            <person name="Hsing Y."/>
            <person name="Raghuvanshi S."/>
            <person name="Mohanty A."/>
            <person name="Bharti A.K."/>
            <person name="Gaur A."/>
            <person name="Gupta V."/>
            <person name="Kumar D."/>
            <person name="Ravi V."/>
            <person name="Vij S."/>
            <person name="Kapur A."/>
            <person name="Khurana P."/>
            <person name="Khurana P."/>
            <person name="Khurana J.P."/>
            <person name="Tyagi A.K."/>
            <person name="Gaikwad K."/>
            <person name="Singh A."/>
            <person name="Dalal V."/>
            <person name="Srivastava S."/>
            <person name="Dixit A."/>
            <person name="Pal A.K."/>
            <person name="Ghazi I.A."/>
            <person name="Yadav M."/>
            <person name="Pandit A."/>
            <person name="Bhargava A."/>
            <person name="Sureshbabu K."/>
            <person name="Batra K."/>
            <person name="Sharma T.R."/>
            <person name="Mohapatra T."/>
            <person name="Singh N.K."/>
            <person name="Messing J."/>
            <person name="Nelson A.B."/>
            <person name="Fuks G."/>
            <person name="Kavchok S."/>
            <person name="Keizer G."/>
            <person name="Linton E."/>
            <person name="Llaca V."/>
            <person name="Song R."/>
            <person name="Tanyolac B."/>
            <person name="Young S."/>
            <person name="Ho-Il K."/>
            <person name="Hahn J.H."/>
            <person name="Sangsakoo G."/>
            <person name="Vanavichit A."/>
            <person name="de Mattos Luiz.A.T."/>
            <person name="Zimmer P.D."/>
            <person name="Malone G."/>
            <person name="Dellagostin O."/>
            <person name="de Oliveira A.C."/>
            <person name="Bevan M."/>
            <person name="Bancroft I."/>
            <person name="Minx P."/>
            <person name="Cordum H."/>
            <person name="Wilson R."/>
            <person name="Cheng Z."/>
            <person name="Jin W."/>
            <person name="Jiang J."/>
            <person name="Leong S.A."/>
            <person name="Iwama H."/>
            <person name="Gojobori T."/>
            <person name="Itoh T."/>
            <person name="Niimura Y."/>
            <person name="Fujii Y."/>
            <person name="Habara T."/>
            <person name="Sakai H."/>
            <person name="Sato Y."/>
            <person name="Wilson G."/>
            <person name="Kumar K."/>
            <person name="McCouch S."/>
            <person name="Juretic N."/>
            <person name="Hoen D."/>
            <person name="Wright S."/>
            <person name="Bruskiewich R."/>
            <person name="Bureau T."/>
            <person name="Miyao A."/>
            <person name="Hirochika H."/>
            <person name="Nishikawa T."/>
            <person name="Kadowaki K."/>
            <person name="Sugiura M."/>
            <person name="Burr B."/>
            <person name="Sasaki T."/>
        </authorList>
    </citation>
    <scope>NUCLEOTIDE SEQUENCE [LARGE SCALE GENOMIC DNA]</scope>
    <source>
        <strain evidence="21">cv. Nipponbare</strain>
    </source>
</reference>
<dbReference type="Proteomes" id="UP000059680">
    <property type="component" value="Chromosome 1"/>
</dbReference>
<evidence type="ECO:0000256" key="8">
    <source>
        <dbReference type="ARBA" id="ARBA00022692"/>
    </source>
</evidence>
<name>A0A0P0V9Q3_ORYSJ</name>
<keyword evidence="6" id="KW-0633">Potassium transport</keyword>